<evidence type="ECO:0000259" key="1">
    <source>
        <dbReference type="SMART" id="SM00829"/>
    </source>
</evidence>
<dbReference type="GO" id="GO:0016491">
    <property type="term" value="F:oxidoreductase activity"/>
    <property type="evidence" value="ECO:0007669"/>
    <property type="project" value="InterPro"/>
</dbReference>
<reference evidence="2" key="1">
    <citation type="journal article" date="2020" name="Stud. Mycol.">
        <title>101 Dothideomycetes genomes: a test case for predicting lifestyles and emergence of pathogens.</title>
        <authorList>
            <person name="Haridas S."/>
            <person name="Albert R."/>
            <person name="Binder M."/>
            <person name="Bloem J."/>
            <person name="Labutti K."/>
            <person name="Salamov A."/>
            <person name="Andreopoulos B."/>
            <person name="Baker S."/>
            <person name="Barry K."/>
            <person name="Bills G."/>
            <person name="Bluhm B."/>
            <person name="Cannon C."/>
            <person name="Castanera R."/>
            <person name="Culley D."/>
            <person name="Daum C."/>
            <person name="Ezra D."/>
            <person name="Gonzalez J."/>
            <person name="Henrissat B."/>
            <person name="Kuo A."/>
            <person name="Liang C."/>
            <person name="Lipzen A."/>
            <person name="Lutzoni F."/>
            <person name="Magnuson J."/>
            <person name="Mondo S."/>
            <person name="Nolan M."/>
            <person name="Ohm R."/>
            <person name="Pangilinan J."/>
            <person name="Park H.-J."/>
            <person name="Ramirez L."/>
            <person name="Alfaro M."/>
            <person name="Sun H."/>
            <person name="Tritt A."/>
            <person name="Yoshinaga Y."/>
            <person name="Zwiers L.-H."/>
            <person name="Turgeon B."/>
            <person name="Goodwin S."/>
            <person name="Spatafora J."/>
            <person name="Crous P."/>
            <person name="Grigoriev I."/>
        </authorList>
    </citation>
    <scope>NUCLEOTIDE SEQUENCE</scope>
    <source>
        <strain evidence="2">CBS 675.92</strain>
    </source>
</reference>
<dbReference type="InterPro" id="IPR020843">
    <property type="entry name" value="ER"/>
</dbReference>
<evidence type="ECO:0000313" key="3">
    <source>
        <dbReference type="Proteomes" id="UP000800035"/>
    </source>
</evidence>
<dbReference type="GO" id="GO:0005739">
    <property type="term" value="C:mitochondrion"/>
    <property type="evidence" value="ECO:0007669"/>
    <property type="project" value="TreeGrafter"/>
</dbReference>
<dbReference type="SUPFAM" id="SSF50129">
    <property type="entry name" value="GroES-like"/>
    <property type="match status" value="1"/>
</dbReference>
<sequence>MSDTMKAWIHTQKGPPSKVLSLSTLPIPKITSSDQVLVRISHCALNPGASIIMHLLPFIFRSATAIPEMDFAGTVTELGSSIPSDRNLSIGDKVFGSIPVAQHIKAGAGALAEYVVVEHTAMVKTPSGIKSEEVAGLGVAGATALELIKKAGLKKGNAVLVNGAGGGIGHLVVQMCRGIVGESGRVVAVCSSRHVECVEGLGVDQVVDYQAHPMVSSYLAASFSDTRFNAVVDAAGIQSLFAQCPTFLAEGGLYVTVGPKIPDYTYYGILVTLGQMARNILWPSFLGGTGRPYVQVTGVASLEGMEELARLVRDGGLKPKVGKCVGMESALEGYDELLGRHAQGKIVVTMECRLT</sequence>
<dbReference type="InterPro" id="IPR036291">
    <property type="entry name" value="NAD(P)-bd_dom_sf"/>
</dbReference>
<dbReference type="Gene3D" id="3.40.50.720">
    <property type="entry name" value="NAD(P)-binding Rossmann-like Domain"/>
    <property type="match status" value="1"/>
</dbReference>
<dbReference type="Pfam" id="PF08240">
    <property type="entry name" value="ADH_N"/>
    <property type="match status" value="1"/>
</dbReference>
<dbReference type="InterPro" id="IPR013154">
    <property type="entry name" value="ADH-like_N"/>
</dbReference>
<protein>
    <submittedName>
        <fullName evidence="2">GroES-like protein</fullName>
    </submittedName>
</protein>
<dbReference type="PANTHER" id="PTHR11695:SF294">
    <property type="entry name" value="RETICULON-4-INTERACTING PROTEIN 1, MITOCHONDRIAL"/>
    <property type="match status" value="1"/>
</dbReference>
<organism evidence="2 3">
    <name type="scientific">Byssothecium circinans</name>
    <dbReference type="NCBI Taxonomy" id="147558"/>
    <lineage>
        <taxon>Eukaryota</taxon>
        <taxon>Fungi</taxon>
        <taxon>Dikarya</taxon>
        <taxon>Ascomycota</taxon>
        <taxon>Pezizomycotina</taxon>
        <taxon>Dothideomycetes</taxon>
        <taxon>Pleosporomycetidae</taxon>
        <taxon>Pleosporales</taxon>
        <taxon>Massarineae</taxon>
        <taxon>Massarinaceae</taxon>
        <taxon>Byssothecium</taxon>
    </lineage>
</organism>
<dbReference type="AlphaFoldDB" id="A0A6A5U8L5"/>
<evidence type="ECO:0000313" key="2">
    <source>
        <dbReference type="EMBL" id="KAF1961225.1"/>
    </source>
</evidence>
<dbReference type="Gene3D" id="3.90.180.10">
    <property type="entry name" value="Medium-chain alcohol dehydrogenases, catalytic domain"/>
    <property type="match status" value="1"/>
</dbReference>
<dbReference type="SUPFAM" id="SSF51735">
    <property type="entry name" value="NAD(P)-binding Rossmann-fold domains"/>
    <property type="match status" value="1"/>
</dbReference>
<dbReference type="CDD" id="cd08267">
    <property type="entry name" value="MDR1"/>
    <property type="match status" value="1"/>
</dbReference>
<dbReference type="PANTHER" id="PTHR11695">
    <property type="entry name" value="ALCOHOL DEHYDROGENASE RELATED"/>
    <property type="match status" value="1"/>
</dbReference>
<gene>
    <name evidence="2" type="ORF">CC80DRAFT_589633</name>
</gene>
<dbReference type="OrthoDB" id="201656at2759"/>
<name>A0A6A5U8L5_9PLEO</name>
<feature type="domain" description="Enoyl reductase (ER)" evidence="1">
    <location>
        <begin position="20"/>
        <end position="348"/>
    </location>
</feature>
<dbReference type="Proteomes" id="UP000800035">
    <property type="component" value="Unassembled WGS sequence"/>
</dbReference>
<keyword evidence="3" id="KW-1185">Reference proteome</keyword>
<dbReference type="Pfam" id="PF13602">
    <property type="entry name" value="ADH_zinc_N_2"/>
    <property type="match status" value="1"/>
</dbReference>
<dbReference type="InterPro" id="IPR050700">
    <property type="entry name" value="YIM1/Zinc_Alcohol_DH_Fams"/>
</dbReference>
<accession>A0A6A5U8L5</accession>
<dbReference type="SMART" id="SM00829">
    <property type="entry name" value="PKS_ER"/>
    <property type="match status" value="1"/>
</dbReference>
<proteinExistence type="predicted"/>
<dbReference type="EMBL" id="ML976981">
    <property type="protein sequence ID" value="KAF1961225.1"/>
    <property type="molecule type" value="Genomic_DNA"/>
</dbReference>
<dbReference type="InterPro" id="IPR011032">
    <property type="entry name" value="GroES-like_sf"/>
</dbReference>